<name>A0A0X3ASN6_9FLAO</name>
<keyword evidence="1" id="KW-1133">Transmembrane helix</keyword>
<evidence type="ECO:0000313" key="2">
    <source>
        <dbReference type="EMBL" id="CVK17077.1"/>
    </source>
</evidence>
<accession>A0A0X3ASN6</accession>
<gene>
    <name evidence="2" type="ORF">Ga0061079_11543</name>
</gene>
<reference evidence="2 3" key="1">
    <citation type="submission" date="2016-01" db="EMBL/GenBank/DDBJ databases">
        <authorList>
            <person name="McClelland M."/>
            <person name="Jain A."/>
            <person name="Saraogi P."/>
            <person name="Mendelson R."/>
            <person name="Westerman R."/>
            <person name="SanMiguel P."/>
            <person name="Csonka L."/>
        </authorList>
    </citation>
    <scope>NUCLEOTIDE SEQUENCE [LARGE SCALE GENOMIC DNA]</scope>
    <source>
        <strain evidence="2 3">R-53146</strain>
    </source>
</reference>
<keyword evidence="3" id="KW-1185">Reference proteome</keyword>
<dbReference type="Proteomes" id="UP000182761">
    <property type="component" value="Unassembled WGS sequence"/>
</dbReference>
<dbReference type="EMBL" id="FCOR01000015">
    <property type="protein sequence ID" value="CVK17077.1"/>
    <property type="molecule type" value="Genomic_DNA"/>
</dbReference>
<dbReference type="AlphaFoldDB" id="A0A0X3ASN6"/>
<sequence length="85" mass="10272">MKLLIFISSIPGLLTITFIILKVLKIIKWAWVIIFSPLWIVFLSSMSLIFLLIFYVKIYKKFIKNSYKNFYIKLILDKMMQKNKY</sequence>
<proteinExistence type="predicted"/>
<organism evidence="2 3">
    <name type="scientific">Apibacter mensalis</name>
    <dbReference type="NCBI Taxonomy" id="1586267"/>
    <lineage>
        <taxon>Bacteria</taxon>
        <taxon>Pseudomonadati</taxon>
        <taxon>Bacteroidota</taxon>
        <taxon>Flavobacteriia</taxon>
        <taxon>Flavobacteriales</taxon>
        <taxon>Weeksellaceae</taxon>
        <taxon>Apibacter</taxon>
    </lineage>
</organism>
<evidence type="ECO:0000313" key="3">
    <source>
        <dbReference type="Proteomes" id="UP000182761"/>
    </source>
</evidence>
<protein>
    <submittedName>
        <fullName evidence="2">Uncharacterized protein</fullName>
    </submittedName>
</protein>
<keyword evidence="1" id="KW-0812">Transmembrane</keyword>
<evidence type="ECO:0000256" key="1">
    <source>
        <dbReference type="SAM" id="Phobius"/>
    </source>
</evidence>
<dbReference type="STRING" id="1586267.GCA_001418685_01946"/>
<feature type="transmembrane region" description="Helical" evidence="1">
    <location>
        <begin position="29"/>
        <end position="56"/>
    </location>
</feature>
<keyword evidence="1" id="KW-0472">Membrane</keyword>